<dbReference type="InterPro" id="IPR000719">
    <property type="entry name" value="Prot_kinase_dom"/>
</dbReference>
<dbReference type="EC" id="2.7.11.1" evidence="1"/>
<dbReference type="GO" id="GO:0005524">
    <property type="term" value="F:ATP binding"/>
    <property type="evidence" value="ECO:0007669"/>
    <property type="project" value="UniProtKB-UniRule"/>
</dbReference>
<evidence type="ECO:0000259" key="11">
    <source>
        <dbReference type="PROSITE" id="PS50011"/>
    </source>
</evidence>
<keyword evidence="10" id="KW-0472">Membrane</keyword>
<dbReference type="GO" id="GO:0004674">
    <property type="term" value="F:protein serine/threonine kinase activity"/>
    <property type="evidence" value="ECO:0007669"/>
    <property type="project" value="UniProtKB-KW"/>
</dbReference>
<keyword evidence="10" id="KW-0812">Transmembrane</keyword>
<keyword evidence="5" id="KW-0418">Kinase</keyword>
<organism evidence="12">
    <name type="scientific">Aplanochytrium stocchinoi</name>
    <dbReference type="NCBI Taxonomy" id="215587"/>
    <lineage>
        <taxon>Eukaryota</taxon>
        <taxon>Sar</taxon>
        <taxon>Stramenopiles</taxon>
        <taxon>Bigyra</taxon>
        <taxon>Labyrinthulomycetes</taxon>
        <taxon>Thraustochytrida</taxon>
        <taxon>Thraustochytriidae</taxon>
        <taxon>Aplanochytrium</taxon>
    </lineage>
</organism>
<dbReference type="InterPro" id="IPR017441">
    <property type="entry name" value="Protein_kinase_ATP_BS"/>
</dbReference>
<dbReference type="InterPro" id="IPR001245">
    <property type="entry name" value="Ser-Thr/Tyr_kinase_cat_dom"/>
</dbReference>
<evidence type="ECO:0000256" key="1">
    <source>
        <dbReference type="ARBA" id="ARBA00012513"/>
    </source>
</evidence>
<dbReference type="PROSITE" id="PS00107">
    <property type="entry name" value="PROTEIN_KINASE_ATP"/>
    <property type="match status" value="1"/>
</dbReference>
<dbReference type="SUPFAM" id="SSF56112">
    <property type="entry name" value="Protein kinase-like (PK-like)"/>
    <property type="match status" value="1"/>
</dbReference>
<evidence type="ECO:0000256" key="6">
    <source>
        <dbReference type="ARBA" id="ARBA00022840"/>
    </source>
</evidence>
<dbReference type="PROSITE" id="PS50011">
    <property type="entry name" value="PROTEIN_KINASE_DOM"/>
    <property type="match status" value="1"/>
</dbReference>
<dbReference type="FunFam" id="3.30.200.20:FF:000060">
    <property type="entry name" value="Serine/threonine-protein kinase isoform 1"/>
    <property type="match status" value="1"/>
</dbReference>
<feature type="transmembrane region" description="Helical" evidence="10">
    <location>
        <begin position="20"/>
        <end position="44"/>
    </location>
</feature>
<proteinExistence type="predicted"/>
<evidence type="ECO:0000256" key="4">
    <source>
        <dbReference type="ARBA" id="ARBA00022741"/>
    </source>
</evidence>
<dbReference type="InterPro" id="IPR051681">
    <property type="entry name" value="Ser/Thr_Kinases-Pseudokinases"/>
</dbReference>
<feature type="domain" description="Protein kinase" evidence="11">
    <location>
        <begin position="97"/>
        <end position="184"/>
    </location>
</feature>
<evidence type="ECO:0000256" key="10">
    <source>
        <dbReference type="SAM" id="Phobius"/>
    </source>
</evidence>
<evidence type="ECO:0000256" key="2">
    <source>
        <dbReference type="ARBA" id="ARBA00022527"/>
    </source>
</evidence>
<gene>
    <name evidence="12" type="ORF">ASTO00021_LOCUS19263</name>
</gene>
<comment type="catalytic activity">
    <reaction evidence="7">
        <text>L-threonyl-[protein] + ATP = O-phospho-L-threonyl-[protein] + ADP + H(+)</text>
        <dbReference type="Rhea" id="RHEA:46608"/>
        <dbReference type="Rhea" id="RHEA-COMP:11060"/>
        <dbReference type="Rhea" id="RHEA-COMP:11605"/>
        <dbReference type="ChEBI" id="CHEBI:15378"/>
        <dbReference type="ChEBI" id="CHEBI:30013"/>
        <dbReference type="ChEBI" id="CHEBI:30616"/>
        <dbReference type="ChEBI" id="CHEBI:61977"/>
        <dbReference type="ChEBI" id="CHEBI:456216"/>
        <dbReference type="EC" id="2.7.11.1"/>
    </reaction>
</comment>
<keyword evidence="2" id="KW-0723">Serine/threonine-protein kinase</keyword>
<protein>
    <recommendedName>
        <fullName evidence="1">non-specific serine/threonine protein kinase</fullName>
        <ecNumber evidence="1">2.7.11.1</ecNumber>
    </recommendedName>
</protein>
<evidence type="ECO:0000313" key="12">
    <source>
        <dbReference type="EMBL" id="CAE0449291.1"/>
    </source>
</evidence>
<dbReference type="AlphaFoldDB" id="A0A7S3PSS7"/>
<dbReference type="Gene3D" id="3.30.200.20">
    <property type="entry name" value="Phosphorylase Kinase, domain 1"/>
    <property type="match status" value="1"/>
</dbReference>
<dbReference type="PANTHER" id="PTHR44329">
    <property type="entry name" value="SERINE/THREONINE-PROTEIN KINASE TNNI3K-RELATED"/>
    <property type="match status" value="1"/>
</dbReference>
<evidence type="ECO:0000256" key="5">
    <source>
        <dbReference type="ARBA" id="ARBA00022777"/>
    </source>
</evidence>
<keyword evidence="4 9" id="KW-0547">Nucleotide-binding</keyword>
<name>A0A7S3PSS7_9STRA</name>
<accession>A0A7S3PSS7</accession>
<comment type="catalytic activity">
    <reaction evidence="8">
        <text>L-seryl-[protein] + ATP = O-phospho-L-seryl-[protein] + ADP + H(+)</text>
        <dbReference type="Rhea" id="RHEA:17989"/>
        <dbReference type="Rhea" id="RHEA-COMP:9863"/>
        <dbReference type="Rhea" id="RHEA-COMP:11604"/>
        <dbReference type="ChEBI" id="CHEBI:15378"/>
        <dbReference type="ChEBI" id="CHEBI:29999"/>
        <dbReference type="ChEBI" id="CHEBI:30616"/>
        <dbReference type="ChEBI" id="CHEBI:83421"/>
        <dbReference type="ChEBI" id="CHEBI:456216"/>
        <dbReference type="EC" id="2.7.11.1"/>
    </reaction>
</comment>
<dbReference type="EMBL" id="HBIN01027773">
    <property type="protein sequence ID" value="CAE0449291.1"/>
    <property type="molecule type" value="Transcribed_RNA"/>
</dbReference>
<dbReference type="InterPro" id="IPR011009">
    <property type="entry name" value="Kinase-like_dom_sf"/>
</dbReference>
<keyword evidence="10" id="KW-1133">Transmembrane helix</keyword>
<evidence type="ECO:0000256" key="3">
    <source>
        <dbReference type="ARBA" id="ARBA00022679"/>
    </source>
</evidence>
<evidence type="ECO:0000256" key="9">
    <source>
        <dbReference type="PROSITE-ProRule" id="PRU10141"/>
    </source>
</evidence>
<keyword evidence="3" id="KW-0808">Transferase</keyword>
<keyword evidence="6 9" id="KW-0067">ATP-binding</keyword>
<sequence length="184" mass="21066">MAEENSNETQVCTCAENEVSVGWFVVSVVLMLGVLLSFTVIRFLKPNSKLKREWHKLERRRHTIRVVKTRSIATPVSAHVTKAMDPSKPYLINFSELQLKEKIGVGTFGSVHKGFWLGTRVAIKVPHKHIPKEYRQRFLDEVDLMSKLHHPNIVQFMGACVQEPNIALVIEYLTGGNFWMIHTT</sequence>
<evidence type="ECO:0000256" key="8">
    <source>
        <dbReference type="ARBA" id="ARBA00048679"/>
    </source>
</evidence>
<evidence type="ECO:0000256" key="7">
    <source>
        <dbReference type="ARBA" id="ARBA00047899"/>
    </source>
</evidence>
<dbReference type="Pfam" id="PF07714">
    <property type="entry name" value="PK_Tyr_Ser-Thr"/>
    <property type="match status" value="1"/>
</dbReference>
<reference evidence="12" key="1">
    <citation type="submission" date="2021-01" db="EMBL/GenBank/DDBJ databases">
        <authorList>
            <person name="Corre E."/>
            <person name="Pelletier E."/>
            <person name="Niang G."/>
            <person name="Scheremetjew M."/>
            <person name="Finn R."/>
            <person name="Kale V."/>
            <person name="Holt S."/>
            <person name="Cochrane G."/>
            <person name="Meng A."/>
            <person name="Brown T."/>
            <person name="Cohen L."/>
        </authorList>
    </citation>
    <scope>NUCLEOTIDE SEQUENCE</scope>
    <source>
        <strain evidence="12">GSBS06</strain>
    </source>
</reference>
<feature type="binding site" evidence="9">
    <location>
        <position position="124"/>
    </location>
    <ligand>
        <name>ATP</name>
        <dbReference type="ChEBI" id="CHEBI:30616"/>
    </ligand>
</feature>